<dbReference type="Pfam" id="PF00881">
    <property type="entry name" value="Nitroreductase"/>
    <property type="match status" value="1"/>
</dbReference>
<evidence type="ECO:0000313" key="8">
    <source>
        <dbReference type="Proteomes" id="UP000196027"/>
    </source>
</evidence>
<evidence type="ECO:0000256" key="3">
    <source>
        <dbReference type="ARBA" id="ARBA00022630"/>
    </source>
</evidence>
<gene>
    <name evidence="7" type="ORF">OLMES_2462</name>
</gene>
<keyword evidence="5" id="KW-0560">Oxidoreductase</keyword>
<keyword evidence="3" id="KW-0285">Flavoprotein</keyword>
<evidence type="ECO:0000256" key="2">
    <source>
        <dbReference type="ARBA" id="ARBA00007118"/>
    </source>
</evidence>
<evidence type="ECO:0000259" key="6">
    <source>
        <dbReference type="Pfam" id="PF00881"/>
    </source>
</evidence>
<evidence type="ECO:0000313" key="7">
    <source>
        <dbReference type="EMBL" id="ARU56523.1"/>
    </source>
</evidence>
<dbReference type="Proteomes" id="UP000196027">
    <property type="component" value="Chromosome"/>
</dbReference>
<dbReference type="SUPFAM" id="SSF55469">
    <property type="entry name" value="FMN-dependent nitroreductase-like"/>
    <property type="match status" value="1"/>
</dbReference>
<dbReference type="InterPro" id="IPR000415">
    <property type="entry name" value="Nitroreductase-like"/>
</dbReference>
<dbReference type="Gene3D" id="3.40.109.10">
    <property type="entry name" value="NADH Oxidase"/>
    <property type="match status" value="1"/>
</dbReference>
<dbReference type="PANTHER" id="PTHR43673">
    <property type="entry name" value="NAD(P)H NITROREDUCTASE YDGI-RELATED"/>
    <property type="match status" value="1"/>
</dbReference>
<dbReference type="RefSeq" id="WP_087461499.1">
    <property type="nucleotide sequence ID" value="NZ_CP021425.1"/>
</dbReference>
<sequence>MNIYNIVDDRQSVRDYHDKEVPVALIEKVLTYALRAPSGGNLQPWNIHVVNGDSINRLKATMHSRLNNADAAEQPEYDIYPPNLKSPYRERRFQIGEALYGQLGIPRKDKAARQAWFLRNFEFFGAPMGLFFTIDRSMGSPQWSDLGMIMQTIMLLLKAEGLDSCAQECWALYPNTVGKFLKLEEEQMLFAGMAVGYGNYENPVNRLKTERADMGEVVTFYG</sequence>
<evidence type="ECO:0000256" key="5">
    <source>
        <dbReference type="ARBA" id="ARBA00023002"/>
    </source>
</evidence>
<evidence type="ECO:0000256" key="4">
    <source>
        <dbReference type="ARBA" id="ARBA00022643"/>
    </source>
</evidence>
<keyword evidence="8" id="KW-1185">Reference proteome</keyword>
<name>A0A1Y0IAU8_9GAMM</name>
<keyword evidence="4" id="KW-0288">FMN</keyword>
<comment type="cofactor">
    <cofactor evidence="1">
        <name>FMN</name>
        <dbReference type="ChEBI" id="CHEBI:58210"/>
    </cofactor>
</comment>
<dbReference type="OrthoDB" id="9784375at2"/>
<dbReference type="KEGG" id="ome:OLMES_2462"/>
<dbReference type="PANTHER" id="PTHR43673:SF2">
    <property type="entry name" value="NITROREDUCTASE"/>
    <property type="match status" value="1"/>
</dbReference>
<evidence type="ECO:0000256" key="1">
    <source>
        <dbReference type="ARBA" id="ARBA00001917"/>
    </source>
</evidence>
<protein>
    <submittedName>
        <fullName evidence="7">Nitroreductase</fullName>
    </submittedName>
</protein>
<dbReference type="AlphaFoldDB" id="A0A1Y0IAU8"/>
<proteinExistence type="inferred from homology"/>
<feature type="domain" description="Nitroreductase" evidence="6">
    <location>
        <begin position="9"/>
        <end position="197"/>
    </location>
</feature>
<reference evidence="7 8" key="1">
    <citation type="submission" date="2017-05" db="EMBL/GenBank/DDBJ databases">
        <title>Genomic insights into alkan degradation activity of Oleiphilus messinensis.</title>
        <authorList>
            <person name="Kozyavkin S.A."/>
            <person name="Slesarev A.I."/>
            <person name="Golyshin P.N."/>
            <person name="Korzhenkov A."/>
            <person name="Golyshina O.N."/>
            <person name="Toshchakov S.V."/>
        </authorList>
    </citation>
    <scope>NUCLEOTIDE SEQUENCE [LARGE SCALE GENOMIC DNA]</scope>
    <source>
        <strain evidence="7 8">ME102</strain>
    </source>
</reference>
<accession>A0A1Y0IAU8</accession>
<dbReference type="InterPro" id="IPR029479">
    <property type="entry name" value="Nitroreductase"/>
</dbReference>
<organism evidence="7 8">
    <name type="scientific">Oleiphilus messinensis</name>
    <dbReference type="NCBI Taxonomy" id="141451"/>
    <lineage>
        <taxon>Bacteria</taxon>
        <taxon>Pseudomonadati</taxon>
        <taxon>Pseudomonadota</taxon>
        <taxon>Gammaproteobacteria</taxon>
        <taxon>Oceanospirillales</taxon>
        <taxon>Oleiphilaceae</taxon>
        <taxon>Oleiphilus</taxon>
    </lineage>
</organism>
<dbReference type="EMBL" id="CP021425">
    <property type="protein sequence ID" value="ARU56523.1"/>
    <property type="molecule type" value="Genomic_DNA"/>
</dbReference>
<dbReference type="GO" id="GO:0016491">
    <property type="term" value="F:oxidoreductase activity"/>
    <property type="evidence" value="ECO:0007669"/>
    <property type="project" value="UniProtKB-KW"/>
</dbReference>
<comment type="similarity">
    <text evidence="2">Belongs to the nitroreductase family.</text>
</comment>
<dbReference type="CDD" id="cd02136">
    <property type="entry name" value="PnbA_NfnB-like"/>
    <property type="match status" value="1"/>
</dbReference>